<feature type="domain" description="PGAP2IP first transmembrane" evidence="3">
    <location>
        <begin position="12"/>
        <end position="167"/>
    </location>
</feature>
<feature type="transmembrane region" description="Helical" evidence="1">
    <location>
        <begin position="202"/>
        <end position="221"/>
    </location>
</feature>
<feature type="transmembrane region" description="Helical" evidence="1">
    <location>
        <begin position="268"/>
        <end position="284"/>
    </location>
</feature>
<dbReference type="Pfam" id="PF23022">
    <property type="entry name" value="6TM_1st_PGAP2IP"/>
    <property type="match status" value="1"/>
</dbReference>
<organism evidence="5 6">
    <name type="scientific">Smittium mucronatum</name>
    <dbReference type="NCBI Taxonomy" id="133383"/>
    <lineage>
        <taxon>Eukaryota</taxon>
        <taxon>Fungi</taxon>
        <taxon>Fungi incertae sedis</taxon>
        <taxon>Zoopagomycota</taxon>
        <taxon>Kickxellomycotina</taxon>
        <taxon>Harpellomycetes</taxon>
        <taxon>Harpellales</taxon>
        <taxon>Legeriomycetaceae</taxon>
        <taxon>Smittium</taxon>
    </lineage>
</organism>
<evidence type="ECO:0000259" key="3">
    <source>
        <dbReference type="Pfam" id="PF23022"/>
    </source>
</evidence>
<dbReference type="InterPro" id="IPR053912">
    <property type="entry name" value="PGAP2IP_TM_1nd"/>
</dbReference>
<protein>
    <submittedName>
        <fullName evidence="5">Protein cwh43</fullName>
    </submittedName>
</protein>
<feature type="transmembrane region" description="Helical" evidence="1">
    <location>
        <begin position="35"/>
        <end position="56"/>
    </location>
</feature>
<feature type="transmembrane region" description="Helical" evidence="1">
    <location>
        <begin position="118"/>
        <end position="138"/>
    </location>
</feature>
<feature type="transmembrane region" description="Helical" evidence="1">
    <location>
        <begin position="354"/>
        <end position="374"/>
    </location>
</feature>
<feature type="domain" description="PGAP2IP second transmembrane" evidence="2">
    <location>
        <begin position="201"/>
        <end position="372"/>
    </location>
</feature>
<dbReference type="Pfam" id="PF23226">
    <property type="entry name" value="Exo_endo_phos_PGAP2IP"/>
    <property type="match status" value="1"/>
</dbReference>
<evidence type="ECO:0000313" key="6">
    <source>
        <dbReference type="Proteomes" id="UP000187455"/>
    </source>
</evidence>
<evidence type="ECO:0000259" key="4">
    <source>
        <dbReference type="Pfam" id="PF23226"/>
    </source>
</evidence>
<dbReference type="Gene3D" id="3.60.10.10">
    <property type="entry name" value="Endonuclease/exonuclease/phosphatase"/>
    <property type="match status" value="1"/>
</dbReference>
<feature type="transmembrane region" description="Helical" evidence="1">
    <location>
        <begin position="401"/>
        <end position="419"/>
    </location>
</feature>
<dbReference type="PANTHER" id="PTHR14859">
    <property type="entry name" value="CALCOFLUOR WHITE HYPERSENSITIVE PROTEIN PRECURSOR"/>
    <property type="match status" value="1"/>
</dbReference>
<dbReference type="EMBL" id="LSSL01001922">
    <property type="protein sequence ID" value="OLY82096.1"/>
    <property type="molecule type" value="Genomic_DNA"/>
</dbReference>
<sequence length="705" mass="80131">MLNFLADSYFAFLFWTAFTSFGVCVWYFPLWEMGLSGYEALLLADVLPIIMCVPFIRDSLYKRKALTSSFLIVGLVAYLFPSPLIRFLIVGVSFGLSTLWFASILYEDSFLNRGRFERDINALQVGLILSLVVRMASYSNNPIWPVMNDTNGGWNRLGLIFALVSFVSVYSRKSKDVPSDSKFKKPLYTVEHSKSSIGPRQWLCAALGLGGWLFAIHNLFTESSILGRWTWDGYPNTGPKPVPWGALVTTALSLGFSLGNLTDFTSSFIWWSLGSAGAFMITFYSGWFPFLTGLVLAVYISSITPLILGFVSKCPPGRTISLAFVCYNILVLASVWTVAYEFVPGGPILRERSWAFMSSMMLFIYCGVSMYSTMLKKNIFPQTKPDSAALKKIKNENYNSFGIMWFLVVLSWLVMFWRIPSSSQTPVPYHPKERILTSAIWTIHFDIDNELWSSEQRILEAVRDLEADVMGFLESDTERIIMGNRDWTQKVAEKLDYYVDYGPSPRKHTWGCAMLSKFPILKSSHHLLPSPVGELACAIYATLDVYGHEVDVVISHNGQEENFLDRKLQTTELARLMRESKNPVIFTGYVVTKPFGPVYDILINEGKMSDVDPTDSDRWCQYIAYRGLKRVAYARISRGTITDTEIQAAKFILPMTLPSLDTWKPSYNLVNESHYPSGYHFPTIFRGEGVRGHFYHVFNEPKYYD</sequence>
<evidence type="ECO:0000313" key="5">
    <source>
        <dbReference type="EMBL" id="OLY82096.1"/>
    </source>
</evidence>
<feature type="transmembrane region" description="Helical" evidence="1">
    <location>
        <begin position="153"/>
        <end position="171"/>
    </location>
</feature>
<proteinExistence type="predicted"/>
<dbReference type="InterPro" id="IPR053911">
    <property type="entry name" value="PGAP2IP_TM_2nd"/>
</dbReference>
<dbReference type="InterPro" id="IPR036691">
    <property type="entry name" value="Endo/exonu/phosph_ase_sf"/>
</dbReference>
<feature type="transmembrane region" description="Helical" evidence="1">
    <location>
        <begin position="87"/>
        <end position="106"/>
    </location>
</feature>
<dbReference type="InterPro" id="IPR051916">
    <property type="entry name" value="GPI-anchor_lipid_remodeler"/>
</dbReference>
<reference evidence="5 6" key="1">
    <citation type="journal article" date="2016" name="Mol. Biol. Evol.">
        <title>Genome-Wide Survey of Gut Fungi (Harpellales) Reveals the First Horizontally Transferred Ubiquitin Gene from a Mosquito Host.</title>
        <authorList>
            <person name="Wang Y."/>
            <person name="White M.M."/>
            <person name="Kvist S."/>
            <person name="Moncalvo J.M."/>
        </authorList>
    </citation>
    <scope>NUCLEOTIDE SEQUENCE [LARGE SCALE GENOMIC DNA]</scope>
    <source>
        <strain evidence="5 6">ALG-7-W6</strain>
    </source>
</reference>
<feature type="transmembrane region" description="Helical" evidence="1">
    <location>
        <begin position="241"/>
        <end position="261"/>
    </location>
</feature>
<dbReference type="PANTHER" id="PTHR14859:SF1">
    <property type="entry name" value="PGAP2-INTERACTING PROTEIN"/>
    <property type="match status" value="1"/>
</dbReference>
<accession>A0A1R0GYY5</accession>
<dbReference type="GO" id="GO:0006506">
    <property type="term" value="P:GPI anchor biosynthetic process"/>
    <property type="evidence" value="ECO:0007669"/>
    <property type="project" value="TreeGrafter"/>
</dbReference>
<feature type="transmembrane region" description="Helical" evidence="1">
    <location>
        <begin position="9"/>
        <end position="29"/>
    </location>
</feature>
<evidence type="ECO:0000259" key="2">
    <source>
        <dbReference type="Pfam" id="PF23021"/>
    </source>
</evidence>
<feature type="domain" description="PGAP2IP C-terminal nuclease-like" evidence="4">
    <location>
        <begin position="434"/>
        <end position="658"/>
    </location>
</feature>
<feature type="transmembrane region" description="Helical" evidence="1">
    <location>
        <begin position="322"/>
        <end position="342"/>
    </location>
</feature>
<keyword evidence="1" id="KW-0472">Membrane</keyword>
<keyword evidence="1" id="KW-1133">Transmembrane helix</keyword>
<dbReference type="Pfam" id="PF23021">
    <property type="entry name" value="6TM_2nd_PGAP2IP"/>
    <property type="match status" value="1"/>
</dbReference>
<name>A0A1R0GYY5_9FUNG</name>
<feature type="transmembrane region" description="Helical" evidence="1">
    <location>
        <begin position="65"/>
        <end position="81"/>
    </location>
</feature>
<dbReference type="InterPro" id="IPR057315">
    <property type="entry name" value="Exo_endo_phos_PGAP2IP_C"/>
</dbReference>
<dbReference type="AlphaFoldDB" id="A0A1R0GYY5"/>
<dbReference type="GO" id="GO:0005783">
    <property type="term" value="C:endoplasmic reticulum"/>
    <property type="evidence" value="ECO:0007669"/>
    <property type="project" value="TreeGrafter"/>
</dbReference>
<gene>
    <name evidence="5" type="ORF">AYI68_g3793</name>
</gene>
<dbReference type="OrthoDB" id="68581at2759"/>
<keyword evidence="6" id="KW-1185">Reference proteome</keyword>
<keyword evidence="1" id="KW-0812">Transmembrane</keyword>
<dbReference type="SUPFAM" id="SSF56219">
    <property type="entry name" value="DNase I-like"/>
    <property type="match status" value="1"/>
</dbReference>
<feature type="transmembrane region" description="Helical" evidence="1">
    <location>
        <begin position="290"/>
        <end position="310"/>
    </location>
</feature>
<comment type="caution">
    <text evidence="5">The sequence shown here is derived from an EMBL/GenBank/DDBJ whole genome shotgun (WGS) entry which is preliminary data.</text>
</comment>
<dbReference type="GO" id="GO:0016020">
    <property type="term" value="C:membrane"/>
    <property type="evidence" value="ECO:0007669"/>
    <property type="project" value="GOC"/>
</dbReference>
<dbReference type="GO" id="GO:0031505">
    <property type="term" value="P:fungal-type cell wall organization"/>
    <property type="evidence" value="ECO:0007669"/>
    <property type="project" value="TreeGrafter"/>
</dbReference>
<dbReference type="STRING" id="133383.A0A1R0GYY5"/>
<dbReference type="Proteomes" id="UP000187455">
    <property type="component" value="Unassembled WGS sequence"/>
</dbReference>
<evidence type="ECO:0000256" key="1">
    <source>
        <dbReference type="SAM" id="Phobius"/>
    </source>
</evidence>